<keyword evidence="4" id="KW-1185">Reference proteome</keyword>
<dbReference type="PROSITE" id="PS50263">
    <property type="entry name" value="CN_HYDROLASE"/>
    <property type="match status" value="1"/>
</dbReference>
<evidence type="ECO:0000256" key="1">
    <source>
        <dbReference type="ARBA" id="ARBA00022801"/>
    </source>
</evidence>
<sequence>MNNSDVIIALVQYQAVKGRIDHNLKKHLEHVALAAESGADVVVFPELSLTGYEPELASDLAIKIDADPVMLLSEAAKKKGVIVISGCPLKSDETRPYIGALISYPSGKTDLYRKQHLHPGESDHFITGTENYDISHKGQQIALAICADFCDRDHAAKAKAAGADAYLCSVLISENGFAVDSQLLQSRALENGFPVLMANYSGETGGWVSCGKSRVWGSDGEVVVASGSSETELVLCTVSKGKVGGKVLSI</sequence>
<dbReference type="Proteomes" id="UP000267535">
    <property type="component" value="Unassembled WGS sequence"/>
</dbReference>
<gene>
    <name evidence="3" type="ORF">EHS89_10940</name>
</gene>
<dbReference type="GO" id="GO:0033388">
    <property type="term" value="P:putrescine biosynthetic process from arginine"/>
    <property type="evidence" value="ECO:0007669"/>
    <property type="project" value="TreeGrafter"/>
</dbReference>
<dbReference type="Pfam" id="PF00795">
    <property type="entry name" value="CN_hydrolase"/>
    <property type="match status" value="1"/>
</dbReference>
<name>A0A3P1SQ20_9GAMM</name>
<feature type="domain" description="CN hydrolase" evidence="2">
    <location>
        <begin position="6"/>
        <end position="240"/>
    </location>
</feature>
<dbReference type="OrthoDB" id="9760188at2"/>
<dbReference type="InterPro" id="IPR003010">
    <property type="entry name" value="C-N_Hydrolase"/>
</dbReference>
<evidence type="ECO:0000259" key="2">
    <source>
        <dbReference type="PROSITE" id="PS50263"/>
    </source>
</evidence>
<comment type="caution">
    <text evidence="3">The sequence shown here is derived from an EMBL/GenBank/DDBJ whole genome shotgun (WGS) entry which is preliminary data.</text>
</comment>
<dbReference type="GO" id="GO:0050126">
    <property type="term" value="F:N-carbamoylputrescine amidase activity"/>
    <property type="evidence" value="ECO:0007669"/>
    <property type="project" value="TreeGrafter"/>
</dbReference>
<dbReference type="EMBL" id="RQXV01000005">
    <property type="protein sequence ID" value="RRC99351.1"/>
    <property type="molecule type" value="Genomic_DNA"/>
</dbReference>
<dbReference type="SUPFAM" id="SSF56317">
    <property type="entry name" value="Carbon-nitrogen hydrolase"/>
    <property type="match status" value="1"/>
</dbReference>
<proteinExistence type="predicted"/>
<dbReference type="InterPro" id="IPR050345">
    <property type="entry name" value="Aliph_Amidase/BUP"/>
</dbReference>
<dbReference type="RefSeq" id="WP_124926189.1">
    <property type="nucleotide sequence ID" value="NZ_BMOH01000004.1"/>
</dbReference>
<dbReference type="CDD" id="cd07197">
    <property type="entry name" value="nitrilase"/>
    <property type="match status" value="1"/>
</dbReference>
<evidence type="ECO:0000313" key="4">
    <source>
        <dbReference type="Proteomes" id="UP000267535"/>
    </source>
</evidence>
<organism evidence="3 4">
    <name type="scientific">Amphritea balenae</name>
    <dbReference type="NCBI Taxonomy" id="452629"/>
    <lineage>
        <taxon>Bacteria</taxon>
        <taxon>Pseudomonadati</taxon>
        <taxon>Pseudomonadota</taxon>
        <taxon>Gammaproteobacteria</taxon>
        <taxon>Oceanospirillales</taxon>
        <taxon>Oceanospirillaceae</taxon>
        <taxon>Amphritea</taxon>
    </lineage>
</organism>
<keyword evidence="1 3" id="KW-0378">Hydrolase</keyword>
<dbReference type="PANTHER" id="PTHR43674:SF2">
    <property type="entry name" value="BETA-UREIDOPROPIONASE"/>
    <property type="match status" value="1"/>
</dbReference>
<dbReference type="InterPro" id="IPR036526">
    <property type="entry name" value="C-N_Hydrolase_sf"/>
</dbReference>
<evidence type="ECO:0000313" key="3">
    <source>
        <dbReference type="EMBL" id="RRC99351.1"/>
    </source>
</evidence>
<dbReference type="PANTHER" id="PTHR43674">
    <property type="entry name" value="NITRILASE C965.09-RELATED"/>
    <property type="match status" value="1"/>
</dbReference>
<dbReference type="Gene3D" id="3.60.110.10">
    <property type="entry name" value="Carbon-nitrogen hydrolase"/>
    <property type="match status" value="1"/>
</dbReference>
<protein>
    <submittedName>
        <fullName evidence="3">Carbon-nitrogen hydrolase family protein</fullName>
    </submittedName>
</protein>
<dbReference type="AlphaFoldDB" id="A0A3P1SQ20"/>
<reference evidence="3 4" key="1">
    <citation type="submission" date="2018-11" db="EMBL/GenBank/DDBJ databases">
        <title>The draft genome sequence of Amphritea balenae JAMM 1525T.</title>
        <authorList>
            <person name="Fang Z."/>
            <person name="Zhang Y."/>
            <person name="Han X."/>
        </authorList>
    </citation>
    <scope>NUCLEOTIDE SEQUENCE [LARGE SCALE GENOMIC DNA]</scope>
    <source>
        <strain evidence="3 4">JAMM 1525</strain>
    </source>
</reference>
<accession>A0A3P1SQ20</accession>